<comment type="caution">
    <text evidence="3">The sequence shown here is derived from an EMBL/GenBank/DDBJ whole genome shotgun (WGS) entry which is preliminary data.</text>
</comment>
<sequence>MINSNLTTGMLPSSARVIDAHVNRGDDDRGIEEFDGQTQAQLVSHNMRTPVNQLPPEILAKVFSIVSSMDRKVLYLSIKVRLSWICILHVCHHWRVAALDATDLWANLQFVTPAFTEIMLKNAREAPLTVDFDRHRCNLTPLLIKVLSETHRLRVVKVEGAPHFSKRSPSNSLPGFDAIAKWRTSLPLLEALSLKSYSELQDAFPADFLQGGTPKLQKIELHFCGIAWARIPLSDRITHLTLNQGGDPRDLRPTAAQFLASMRSMPRLQHLELRWFLPCLPTTSFNGSAHTPSLFPVLRTLLMTDQPAYIPFFFRLIQAPDNAKVVIGVYLYELVGHPPSVISQTLDEIGQSFARGHKIRRGSSNWRMSGGGTNPGFSLSCDELGGLSEGWRHESDFNIKFVALNTVNPTDAEIPRQPPPVSTRTFLVQAGRSPRRGHTNPRRRR</sequence>
<evidence type="ECO:0000259" key="2">
    <source>
        <dbReference type="Pfam" id="PF12937"/>
    </source>
</evidence>
<dbReference type="InterPro" id="IPR001810">
    <property type="entry name" value="F-box_dom"/>
</dbReference>
<gene>
    <name evidence="3" type="ORF">FA13DRAFT_1724165</name>
</gene>
<dbReference type="Proteomes" id="UP000298030">
    <property type="component" value="Unassembled WGS sequence"/>
</dbReference>
<accession>A0A4Y7U0I4</accession>
<protein>
    <recommendedName>
        <fullName evidence="2">F-box domain-containing protein</fullName>
    </recommendedName>
</protein>
<dbReference type="InterPro" id="IPR032675">
    <property type="entry name" value="LRR_dom_sf"/>
</dbReference>
<proteinExistence type="predicted"/>
<feature type="compositionally biased region" description="Basic residues" evidence="1">
    <location>
        <begin position="433"/>
        <end position="445"/>
    </location>
</feature>
<feature type="region of interest" description="Disordered" evidence="1">
    <location>
        <begin position="410"/>
        <end position="445"/>
    </location>
</feature>
<organism evidence="3 4">
    <name type="scientific">Coprinellus micaceus</name>
    <name type="common">Glistening ink-cap mushroom</name>
    <name type="synonym">Coprinus micaceus</name>
    <dbReference type="NCBI Taxonomy" id="71717"/>
    <lineage>
        <taxon>Eukaryota</taxon>
        <taxon>Fungi</taxon>
        <taxon>Dikarya</taxon>
        <taxon>Basidiomycota</taxon>
        <taxon>Agaricomycotina</taxon>
        <taxon>Agaricomycetes</taxon>
        <taxon>Agaricomycetidae</taxon>
        <taxon>Agaricales</taxon>
        <taxon>Agaricineae</taxon>
        <taxon>Psathyrellaceae</taxon>
        <taxon>Coprinellus</taxon>
    </lineage>
</organism>
<dbReference type="SUPFAM" id="SSF52047">
    <property type="entry name" value="RNI-like"/>
    <property type="match status" value="1"/>
</dbReference>
<dbReference type="AlphaFoldDB" id="A0A4Y7U0I4"/>
<reference evidence="3 4" key="1">
    <citation type="journal article" date="2019" name="Nat. Ecol. Evol.">
        <title>Megaphylogeny resolves global patterns of mushroom evolution.</title>
        <authorList>
            <person name="Varga T."/>
            <person name="Krizsan K."/>
            <person name="Foldi C."/>
            <person name="Dima B."/>
            <person name="Sanchez-Garcia M."/>
            <person name="Sanchez-Ramirez S."/>
            <person name="Szollosi G.J."/>
            <person name="Szarkandi J.G."/>
            <person name="Papp V."/>
            <person name="Albert L."/>
            <person name="Andreopoulos W."/>
            <person name="Angelini C."/>
            <person name="Antonin V."/>
            <person name="Barry K.W."/>
            <person name="Bougher N.L."/>
            <person name="Buchanan P."/>
            <person name="Buyck B."/>
            <person name="Bense V."/>
            <person name="Catcheside P."/>
            <person name="Chovatia M."/>
            <person name="Cooper J."/>
            <person name="Damon W."/>
            <person name="Desjardin D."/>
            <person name="Finy P."/>
            <person name="Geml J."/>
            <person name="Haridas S."/>
            <person name="Hughes K."/>
            <person name="Justo A."/>
            <person name="Karasinski D."/>
            <person name="Kautmanova I."/>
            <person name="Kiss B."/>
            <person name="Kocsube S."/>
            <person name="Kotiranta H."/>
            <person name="LaButti K.M."/>
            <person name="Lechner B.E."/>
            <person name="Liimatainen K."/>
            <person name="Lipzen A."/>
            <person name="Lukacs Z."/>
            <person name="Mihaltcheva S."/>
            <person name="Morgado L.N."/>
            <person name="Niskanen T."/>
            <person name="Noordeloos M.E."/>
            <person name="Ohm R.A."/>
            <person name="Ortiz-Santana B."/>
            <person name="Ovrebo C."/>
            <person name="Racz N."/>
            <person name="Riley R."/>
            <person name="Savchenko A."/>
            <person name="Shiryaev A."/>
            <person name="Soop K."/>
            <person name="Spirin V."/>
            <person name="Szebenyi C."/>
            <person name="Tomsovsky M."/>
            <person name="Tulloss R.E."/>
            <person name="Uehling J."/>
            <person name="Grigoriev I.V."/>
            <person name="Vagvolgyi C."/>
            <person name="Papp T."/>
            <person name="Martin F.M."/>
            <person name="Miettinen O."/>
            <person name="Hibbett D.S."/>
            <person name="Nagy L.G."/>
        </authorList>
    </citation>
    <scope>NUCLEOTIDE SEQUENCE [LARGE SCALE GENOMIC DNA]</scope>
    <source>
        <strain evidence="3 4">FP101781</strain>
    </source>
</reference>
<dbReference type="OrthoDB" id="3053652at2759"/>
<evidence type="ECO:0000313" key="4">
    <source>
        <dbReference type="Proteomes" id="UP000298030"/>
    </source>
</evidence>
<dbReference type="Pfam" id="PF12937">
    <property type="entry name" value="F-box-like"/>
    <property type="match status" value="1"/>
</dbReference>
<dbReference type="EMBL" id="QPFP01000001">
    <property type="protein sequence ID" value="TEB39946.1"/>
    <property type="molecule type" value="Genomic_DNA"/>
</dbReference>
<keyword evidence="4" id="KW-1185">Reference proteome</keyword>
<name>A0A4Y7U0I4_COPMI</name>
<dbReference type="STRING" id="71717.A0A4Y7U0I4"/>
<evidence type="ECO:0000256" key="1">
    <source>
        <dbReference type="SAM" id="MobiDB-lite"/>
    </source>
</evidence>
<feature type="domain" description="F-box" evidence="2">
    <location>
        <begin position="52"/>
        <end position="108"/>
    </location>
</feature>
<dbReference type="Gene3D" id="3.80.10.10">
    <property type="entry name" value="Ribonuclease Inhibitor"/>
    <property type="match status" value="1"/>
</dbReference>
<evidence type="ECO:0000313" key="3">
    <source>
        <dbReference type="EMBL" id="TEB39946.1"/>
    </source>
</evidence>